<reference evidence="1" key="1">
    <citation type="submission" date="2020-04" db="EMBL/GenBank/DDBJ databases">
        <authorList>
            <person name="Chiriac C."/>
            <person name="Salcher M."/>
            <person name="Ghai R."/>
            <person name="Kavagutti S V."/>
        </authorList>
    </citation>
    <scope>NUCLEOTIDE SEQUENCE</scope>
</reference>
<name>A0A6J5N994_9CAUD</name>
<proteinExistence type="predicted"/>
<dbReference type="Gene3D" id="3.40.50.300">
    <property type="entry name" value="P-loop containing nucleotide triphosphate hydrolases"/>
    <property type="match status" value="1"/>
</dbReference>
<protein>
    <recommendedName>
        <fullName evidence="2">Terminase-like family</fullName>
    </recommendedName>
</protein>
<organism evidence="1">
    <name type="scientific">uncultured Caudovirales phage</name>
    <dbReference type="NCBI Taxonomy" id="2100421"/>
    <lineage>
        <taxon>Viruses</taxon>
        <taxon>Duplodnaviria</taxon>
        <taxon>Heunggongvirae</taxon>
        <taxon>Uroviricota</taxon>
        <taxon>Caudoviricetes</taxon>
        <taxon>Peduoviridae</taxon>
        <taxon>Maltschvirus</taxon>
        <taxon>Maltschvirus maltsch</taxon>
    </lineage>
</organism>
<dbReference type="EMBL" id="LR796557">
    <property type="protein sequence ID" value="CAB4152209.1"/>
    <property type="molecule type" value="Genomic_DNA"/>
</dbReference>
<accession>A0A6J5N994</accession>
<feature type="non-terminal residue" evidence="1">
    <location>
        <position position="263"/>
    </location>
</feature>
<dbReference type="InterPro" id="IPR027417">
    <property type="entry name" value="P-loop_NTPase"/>
</dbReference>
<evidence type="ECO:0000313" key="1">
    <source>
        <dbReference type="EMBL" id="CAB4152209.1"/>
    </source>
</evidence>
<sequence length="263" mass="30060">MSEDKLIRVLKSLPLFAKNFLIIHDKSGAERKFELNRAQLYIQERLEAQLAATGKVRALVLKGRQQGVSTLIQARFFHKTVTKRGKKSFILTHHADSTRALFEMTKRYSENLDKDLFPQPDKKNDNTLMYDGLGSGYRVGTAGSVEVGRGMTNQYLHLSEYAFYKDAAKIGMGLMNTVAEIDDTEIIKESTANGQANDFYSDWQAAKNGSSRYQAIFVPWYWQDEYCIDDASFIPTDEERGWLEQFGANGLRPGHLNWRRIKL</sequence>
<evidence type="ECO:0008006" key="2">
    <source>
        <dbReference type="Google" id="ProtNLM"/>
    </source>
</evidence>
<gene>
    <name evidence="1" type="ORF">UFOVP590_62</name>
</gene>